<keyword evidence="4 5" id="KW-0274">FAD</keyword>
<dbReference type="Pfam" id="PF00732">
    <property type="entry name" value="GMC_oxred_N"/>
    <property type="match status" value="1"/>
</dbReference>
<dbReference type="PROSITE" id="PS00624">
    <property type="entry name" value="GMC_OXRED_2"/>
    <property type="match status" value="1"/>
</dbReference>
<dbReference type="Gene3D" id="3.30.560.10">
    <property type="entry name" value="Glucose Oxidase, domain 3"/>
    <property type="match status" value="1"/>
</dbReference>
<evidence type="ECO:0000313" key="9">
    <source>
        <dbReference type="EMBL" id="CAG9175039.1"/>
    </source>
</evidence>
<keyword evidence="3 5" id="KW-0285">Flavoprotein</keyword>
<dbReference type="InterPro" id="IPR007867">
    <property type="entry name" value="GMC_OxRtase_C"/>
</dbReference>
<dbReference type="PANTHER" id="PTHR11552">
    <property type="entry name" value="GLUCOSE-METHANOL-CHOLINE GMC OXIDOREDUCTASE"/>
    <property type="match status" value="1"/>
</dbReference>
<dbReference type="SUPFAM" id="SSF51905">
    <property type="entry name" value="FAD/NAD(P)-binding domain"/>
    <property type="match status" value="1"/>
</dbReference>
<dbReference type="InterPro" id="IPR036188">
    <property type="entry name" value="FAD/NAD-bd_sf"/>
</dbReference>
<evidence type="ECO:0000259" key="7">
    <source>
        <dbReference type="PROSITE" id="PS00623"/>
    </source>
</evidence>
<dbReference type="Pfam" id="PF05199">
    <property type="entry name" value="GMC_oxred_C"/>
    <property type="match status" value="1"/>
</dbReference>
<dbReference type="Proteomes" id="UP000706525">
    <property type="component" value="Unassembled WGS sequence"/>
</dbReference>
<dbReference type="InterPro" id="IPR000172">
    <property type="entry name" value="GMC_OxRdtase_N"/>
</dbReference>
<feature type="domain" description="Glucose-methanol-choline oxidoreductase N-terminal" evidence="7">
    <location>
        <begin position="81"/>
        <end position="104"/>
    </location>
</feature>
<dbReference type="PIRSF" id="PIRSF000137">
    <property type="entry name" value="Alcohol_oxidase"/>
    <property type="match status" value="1"/>
</dbReference>
<name>A0ABM8X515_9BURK</name>
<reference evidence="9 10" key="1">
    <citation type="submission" date="2021-08" db="EMBL/GenBank/DDBJ databases">
        <authorList>
            <person name="Peeters C."/>
        </authorList>
    </citation>
    <scope>NUCLEOTIDE SEQUENCE [LARGE SCALE GENOMIC DNA]</scope>
    <source>
        <strain evidence="9 10">LMG 32289</strain>
    </source>
</reference>
<protein>
    <submittedName>
        <fullName evidence="9">Alcohol dehydrogenase [acceptor]</fullName>
        <ecNumber evidence="9">1.1.99.-</ecNumber>
    </submittedName>
</protein>
<evidence type="ECO:0000256" key="3">
    <source>
        <dbReference type="ARBA" id="ARBA00022630"/>
    </source>
</evidence>
<evidence type="ECO:0000256" key="4">
    <source>
        <dbReference type="ARBA" id="ARBA00022827"/>
    </source>
</evidence>
<dbReference type="GO" id="GO:0016491">
    <property type="term" value="F:oxidoreductase activity"/>
    <property type="evidence" value="ECO:0007669"/>
    <property type="project" value="UniProtKB-KW"/>
</dbReference>
<feature type="compositionally biased region" description="Polar residues" evidence="6">
    <location>
        <begin position="562"/>
        <end position="577"/>
    </location>
</feature>
<dbReference type="EC" id="1.1.99.-" evidence="9"/>
<proteinExistence type="inferred from homology"/>
<feature type="domain" description="Glucose-methanol-choline oxidoreductase N-terminal" evidence="8">
    <location>
        <begin position="258"/>
        <end position="272"/>
    </location>
</feature>
<evidence type="ECO:0000259" key="8">
    <source>
        <dbReference type="PROSITE" id="PS00624"/>
    </source>
</evidence>
<evidence type="ECO:0000256" key="5">
    <source>
        <dbReference type="RuleBase" id="RU003968"/>
    </source>
</evidence>
<dbReference type="InterPro" id="IPR012132">
    <property type="entry name" value="GMC_OxRdtase"/>
</dbReference>
<evidence type="ECO:0000313" key="10">
    <source>
        <dbReference type="Proteomes" id="UP000706525"/>
    </source>
</evidence>
<feature type="region of interest" description="Disordered" evidence="6">
    <location>
        <begin position="554"/>
        <end position="577"/>
    </location>
</feature>
<accession>A0ABM8X515</accession>
<dbReference type="PROSITE" id="PS00623">
    <property type="entry name" value="GMC_OXRED_1"/>
    <property type="match status" value="1"/>
</dbReference>
<comment type="caution">
    <text evidence="9">The sequence shown here is derived from an EMBL/GenBank/DDBJ whole genome shotgun (WGS) entry which is preliminary data.</text>
</comment>
<comment type="similarity">
    <text evidence="2 5">Belongs to the GMC oxidoreductase family.</text>
</comment>
<keyword evidence="9" id="KW-0560">Oxidoreductase</keyword>
<dbReference type="RefSeq" id="WP_223989923.1">
    <property type="nucleotide sequence ID" value="NZ_CAJZAG010000006.1"/>
</dbReference>
<dbReference type="EMBL" id="CAJZAG010000006">
    <property type="protein sequence ID" value="CAG9175039.1"/>
    <property type="molecule type" value="Genomic_DNA"/>
</dbReference>
<evidence type="ECO:0000256" key="2">
    <source>
        <dbReference type="ARBA" id="ARBA00010790"/>
    </source>
</evidence>
<dbReference type="Gene3D" id="3.50.50.60">
    <property type="entry name" value="FAD/NAD(P)-binding domain"/>
    <property type="match status" value="1"/>
</dbReference>
<organism evidence="9 10">
    <name type="scientific">Cupriavidus pampae</name>
    <dbReference type="NCBI Taxonomy" id="659251"/>
    <lineage>
        <taxon>Bacteria</taxon>
        <taxon>Pseudomonadati</taxon>
        <taxon>Pseudomonadota</taxon>
        <taxon>Betaproteobacteria</taxon>
        <taxon>Burkholderiales</taxon>
        <taxon>Burkholderiaceae</taxon>
        <taxon>Cupriavidus</taxon>
    </lineage>
</organism>
<keyword evidence="10" id="KW-1185">Reference proteome</keyword>
<dbReference type="SUPFAM" id="SSF54373">
    <property type="entry name" value="FAD-linked reductases, C-terminal domain"/>
    <property type="match status" value="1"/>
</dbReference>
<evidence type="ECO:0000256" key="1">
    <source>
        <dbReference type="ARBA" id="ARBA00001974"/>
    </source>
</evidence>
<comment type="cofactor">
    <cofactor evidence="1">
        <name>FAD</name>
        <dbReference type="ChEBI" id="CHEBI:57692"/>
    </cofactor>
</comment>
<dbReference type="PANTHER" id="PTHR11552:SF147">
    <property type="entry name" value="CHOLINE DEHYDROGENASE, MITOCHONDRIAL"/>
    <property type="match status" value="1"/>
</dbReference>
<gene>
    <name evidence="9" type="primary">alkJ_1</name>
    <name evidence="9" type="ORF">LMG32289_03209</name>
</gene>
<sequence>METYDYIIVGAGSAGCVLANRLTQDTDVNVLLLEAGGKDDYHWIHIPVGYLYCIGNPRTDWLYRTVAEAGLNGRSLGYPRGRVLGGSSSINGMIYMRGQREDYDDWARLSGDDGWRWDNVLPLFKRSEDHYRGNSEFHGAGGEWRVEAQRLRWDILERFIDAAEQAGIPRTDDFNRGDNFGVGYFEVNQRRGIRWNTSKAFLRRAADRPNLTIVTGAQVSALTFDEDAGGRRCTGVRYVGGGVEREARANDEVILASGAINSPQLLELSGIGQPERLQALGIRVRHALPGVGENLQDHLQLRTVVKVDGVRTLNTRAARWWGKLGIGLQYAFNQSGPMSMAPSQLGAFARSDANQARPNLEYHVQPLSLDKFGDPLHPFNAFTASVCNLRPTSRGSVHIENADFRRAPAIAPNYLSTEADRKVAADSIRLTRRIVASPALAPYRPNEWLPGAAFETDEQLAEAAGAIGTTIFHPVGTCRMGRADDRTSVVDERLRVIGIDGLRVVDASVMPLITSGNTNSPTIMIAERASDMIRADRKARRGGSDVVDDAAREATTSAATTNQKAVAQDSRTTSVQA</sequence>
<evidence type="ECO:0000256" key="6">
    <source>
        <dbReference type="SAM" id="MobiDB-lite"/>
    </source>
</evidence>